<sequence>MDTIRKELAPNNKEANPPMKPGAQILKNKYINNKPNIEADLAFIRLSNK</sequence>
<reference evidence="2 3" key="1">
    <citation type="submission" date="2017-11" db="EMBL/GenBank/DDBJ databases">
        <title>Complete genome of a free-living desiccation-tolerant cyanobacterium and its photosynthetic adaptation to extreme terrestrial habitat.</title>
        <authorList>
            <person name="Shang J."/>
        </authorList>
    </citation>
    <scope>NUCLEOTIDE SEQUENCE [LARGE SCALE GENOMIC DNA]</scope>
    <source>
        <strain evidence="2 3">CCNUN1</strain>
    </source>
</reference>
<name>A0A2K8T4A9_9NOSO</name>
<dbReference type="Proteomes" id="UP000232003">
    <property type="component" value="Chromosome"/>
</dbReference>
<organism evidence="2 3">
    <name type="scientific">Nostoc flagelliforme CCNUN1</name>
    <dbReference type="NCBI Taxonomy" id="2038116"/>
    <lineage>
        <taxon>Bacteria</taxon>
        <taxon>Bacillati</taxon>
        <taxon>Cyanobacteriota</taxon>
        <taxon>Cyanophyceae</taxon>
        <taxon>Nostocales</taxon>
        <taxon>Nostocaceae</taxon>
        <taxon>Nostoc</taxon>
    </lineage>
</organism>
<dbReference type="EMBL" id="CP024785">
    <property type="protein sequence ID" value="AUB42556.1"/>
    <property type="molecule type" value="Genomic_DNA"/>
</dbReference>
<keyword evidence="3" id="KW-1185">Reference proteome</keyword>
<gene>
    <name evidence="2" type="ORF">COO91_08698</name>
</gene>
<proteinExistence type="predicted"/>
<dbReference type="KEGG" id="nfl:COO91_08698"/>
<protein>
    <submittedName>
        <fullName evidence="2">Uncharacterized protein</fullName>
    </submittedName>
</protein>
<evidence type="ECO:0000256" key="1">
    <source>
        <dbReference type="SAM" id="MobiDB-lite"/>
    </source>
</evidence>
<evidence type="ECO:0000313" key="2">
    <source>
        <dbReference type="EMBL" id="AUB42556.1"/>
    </source>
</evidence>
<dbReference type="AlphaFoldDB" id="A0A2K8T4A9"/>
<accession>A0A2K8T4A9</accession>
<evidence type="ECO:0000313" key="3">
    <source>
        <dbReference type="Proteomes" id="UP000232003"/>
    </source>
</evidence>
<feature type="region of interest" description="Disordered" evidence="1">
    <location>
        <begin position="1"/>
        <end position="23"/>
    </location>
</feature>